<dbReference type="GO" id="GO:0003676">
    <property type="term" value="F:nucleic acid binding"/>
    <property type="evidence" value="ECO:0007669"/>
    <property type="project" value="InterPro"/>
</dbReference>
<dbReference type="EMBL" id="CAJHNH020000435">
    <property type="protein sequence ID" value="CAG5117654.1"/>
    <property type="molecule type" value="Genomic_DNA"/>
</dbReference>
<dbReference type="InterPro" id="IPR036397">
    <property type="entry name" value="RNaseH_sf"/>
</dbReference>
<evidence type="ECO:0000313" key="1">
    <source>
        <dbReference type="EMBL" id="CAG5117654.1"/>
    </source>
</evidence>
<dbReference type="Gene3D" id="3.30.420.10">
    <property type="entry name" value="Ribonuclease H-like superfamily/Ribonuclease H"/>
    <property type="match status" value="1"/>
</dbReference>
<keyword evidence="2" id="KW-1185">Reference proteome</keyword>
<reference evidence="1" key="1">
    <citation type="submission" date="2021-04" db="EMBL/GenBank/DDBJ databases">
        <authorList>
            <consortium name="Molecular Ecology Group"/>
        </authorList>
    </citation>
    <scope>NUCLEOTIDE SEQUENCE</scope>
</reference>
<dbReference type="AlphaFoldDB" id="A0A8S3YLF0"/>
<dbReference type="Proteomes" id="UP000678393">
    <property type="component" value="Unassembled WGS sequence"/>
</dbReference>
<dbReference type="OrthoDB" id="7765170at2759"/>
<evidence type="ECO:0008006" key="3">
    <source>
        <dbReference type="Google" id="ProtNLM"/>
    </source>
</evidence>
<dbReference type="InterPro" id="IPR012337">
    <property type="entry name" value="RNaseH-like_sf"/>
</dbReference>
<gene>
    <name evidence="1" type="ORF">CUNI_LOCUS3212</name>
</gene>
<sequence>MEVEAVIAAFLGLENKTHIHVIILTDSESMLRKVKIGMLREAWQASLGRSWVVSILWIVSPGHAGVVGNEQACRLAGSAPLGGEVIHDKAEGVKPFGNKQQNQ</sequence>
<protein>
    <recommendedName>
        <fullName evidence="3">RNase H type-1 domain-containing protein</fullName>
    </recommendedName>
</protein>
<proteinExistence type="predicted"/>
<accession>A0A8S3YLF0</accession>
<comment type="caution">
    <text evidence="1">The sequence shown here is derived from an EMBL/GenBank/DDBJ whole genome shotgun (WGS) entry which is preliminary data.</text>
</comment>
<organism evidence="1 2">
    <name type="scientific">Candidula unifasciata</name>
    <dbReference type="NCBI Taxonomy" id="100452"/>
    <lineage>
        <taxon>Eukaryota</taxon>
        <taxon>Metazoa</taxon>
        <taxon>Spiralia</taxon>
        <taxon>Lophotrochozoa</taxon>
        <taxon>Mollusca</taxon>
        <taxon>Gastropoda</taxon>
        <taxon>Heterobranchia</taxon>
        <taxon>Euthyneura</taxon>
        <taxon>Panpulmonata</taxon>
        <taxon>Eupulmonata</taxon>
        <taxon>Stylommatophora</taxon>
        <taxon>Helicina</taxon>
        <taxon>Helicoidea</taxon>
        <taxon>Geomitridae</taxon>
        <taxon>Candidula</taxon>
    </lineage>
</organism>
<evidence type="ECO:0000313" key="2">
    <source>
        <dbReference type="Proteomes" id="UP000678393"/>
    </source>
</evidence>
<dbReference type="SUPFAM" id="SSF53098">
    <property type="entry name" value="Ribonuclease H-like"/>
    <property type="match status" value="1"/>
</dbReference>
<name>A0A8S3YLF0_9EUPU</name>